<evidence type="ECO:0000313" key="4">
    <source>
        <dbReference type="Proteomes" id="UP000324748"/>
    </source>
</evidence>
<organism evidence="3 5">
    <name type="scientific">Puccinia graminis f. sp. tritici</name>
    <dbReference type="NCBI Taxonomy" id="56615"/>
    <lineage>
        <taxon>Eukaryota</taxon>
        <taxon>Fungi</taxon>
        <taxon>Dikarya</taxon>
        <taxon>Basidiomycota</taxon>
        <taxon>Pucciniomycotina</taxon>
        <taxon>Pucciniomycetes</taxon>
        <taxon>Pucciniales</taxon>
        <taxon>Pucciniaceae</taxon>
        <taxon>Puccinia</taxon>
    </lineage>
</organism>
<feature type="region of interest" description="Disordered" evidence="1">
    <location>
        <begin position="77"/>
        <end position="97"/>
    </location>
</feature>
<protein>
    <submittedName>
        <fullName evidence="3">Uncharacterized protein</fullName>
    </submittedName>
</protein>
<dbReference type="Proteomes" id="UP000324748">
    <property type="component" value="Unassembled WGS sequence"/>
</dbReference>
<sequence length="222" mass="24791">MFSQGLHVTRAHVDLELNSFQLEVEPPSDSRSIPLQCTNPTTDLELKTLQLEVDPSSCGVTVDLELYSFRLECPARGRNPHKRSQRRPRAESDFSLNSNPFGKPYSFDLELKAIQLEVIPPSLLATVDLELNRFQLEVEFLSKGIATWDLEMNSFQPEVQIPTKATQFRPRAENVSTRGRCGPRAGSGRVGPHFSYTKCSFCYLSSAFSLGIPGLQGLLGFI</sequence>
<gene>
    <name evidence="2" type="ORF">PGT21_001432</name>
    <name evidence="3" type="ORF">PGTUg99_002471</name>
</gene>
<name>A0A5B0SJW0_PUCGR</name>
<dbReference type="Proteomes" id="UP000325313">
    <property type="component" value="Unassembled WGS sequence"/>
</dbReference>
<reference evidence="4 5" key="1">
    <citation type="submission" date="2019-05" db="EMBL/GenBank/DDBJ databases">
        <title>Emergence of the Ug99 lineage of the wheat stem rust pathogen through somatic hybridization.</title>
        <authorList>
            <person name="Li F."/>
            <person name="Upadhyaya N.M."/>
            <person name="Sperschneider J."/>
            <person name="Matny O."/>
            <person name="Nguyen-Phuc H."/>
            <person name="Mago R."/>
            <person name="Raley C."/>
            <person name="Miller M.E."/>
            <person name="Silverstein K.A.T."/>
            <person name="Henningsen E."/>
            <person name="Hirsch C.D."/>
            <person name="Visser B."/>
            <person name="Pretorius Z.A."/>
            <person name="Steffenson B.J."/>
            <person name="Schwessinger B."/>
            <person name="Dodds P.N."/>
            <person name="Figueroa M."/>
        </authorList>
    </citation>
    <scope>NUCLEOTIDE SEQUENCE [LARGE SCALE GENOMIC DNA]</scope>
    <source>
        <strain evidence="2">21-0</strain>
        <strain evidence="3 5">Ug99</strain>
    </source>
</reference>
<proteinExistence type="predicted"/>
<evidence type="ECO:0000313" key="2">
    <source>
        <dbReference type="EMBL" id="KAA1099277.1"/>
    </source>
</evidence>
<evidence type="ECO:0000256" key="1">
    <source>
        <dbReference type="SAM" id="MobiDB-lite"/>
    </source>
</evidence>
<accession>A0A5B0SJW0</accession>
<comment type="caution">
    <text evidence="3">The sequence shown here is derived from an EMBL/GenBank/DDBJ whole genome shotgun (WGS) entry which is preliminary data.</text>
</comment>
<dbReference type="EMBL" id="VDEP01000016">
    <property type="protein sequence ID" value="KAA1136894.1"/>
    <property type="molecule type" value="Genomic_DNA"/>
</dbReference>
<feature type="compositionally biased region" description="Basic residues" evidence="1">
    <location>
        <begin position="78"/>
        <end position="87"/>
    </location>
</feature>
<dbReference type="AlphaFoldDB" id="A0A5B0SJW0"/>
<dbReference type="EMBL" id="VSWC01000054">
    <property type="protein sequence ID" value="KAA1099277.1"/>
    <property type="molecule type" value="Genomic_DNA"/>
</dbReference>
<evidence type="ECO:0000313" key="5">
    <source>
        <dbReference type="Proteomes" id="UP000325313"/>
    </source>
</evidence>
<keyword evidence="4" id="KW-1185">Reference proteome</keyword>
<evidence type="ECO:0000313" key="3">
    <source>
        <dbReference type="EMBL" id="KAA1136894.1"/>
    </source>
</evidence>